<keyword evidence="4" id="KW-1185">Reference proteome</keyword>
<organism evidence="3 4">
    <name type="scientific">Maritimibacter dapengensis</name>
    <dbReference type="NCBI Taxonomy" id="2836868"/>
    <lineage>
        <taxon>Bacteria</taxon>
        <taxon>Pseudomonadati</taxon>
        <taxon>Pseudomonadota</taxon>
        <taxon>Alphaproteobacteria</taxon>
        <taxon>Rhodobacterales</taxon>
        <taxon>Roseobacteraceae</taxon>
        <taxon>Maritimibacter</taxon>
    </lineage>
</organism>
<feature type="transmembrane region" description="Helical" evidence="1">
    <location>
        <begin position="6"/>
        <end position="25"/>
    </location>
</feature>
<sequence>MERRHFLVLAGIGGVALIAGGGYFASMEPAGAGYEHRPLTAADLTEGDALVVDIRRPEEWAETGVVEGSMLFTFTTADRFLAQVSGELSDGRDLVLICRTGNRTQAAADALAGQIPNRIVSVEGGITRIISDGYQTVKPR</sequence>
<evidence type="ECO:0000313" key="4">
    <source>
        <dbReference type="Proteomes" id="UP000756530"/>
    </source>
</evidence>
<comment type="caution">
    <text evidence="3">The sequence shown here is derived from an EMBL/GenBank/DDBJ whole genome shotgun (WGS) entry which is preliminary data.</text>
</comment>
<dbReference type="EMBL" id="JAHUZE010000001">
    <property type="protein sequence ID" value="MBV7377990.1"/>
    <property type="molecule type" value="Genomic_DNA"/>
</dbReference>
<evidence type="ECO:0000259" key="2">
    <source>
        <dbReference type="PROSITE" id="PS50206"/>
    </source>
</evidence>
<dbReference type="InterPro" id="IPR019546">
    <property type="entry name" value="TAT_signal_bac_arc"/>
</dbReference>
<name>A0ABS6SYI5_9RHOB</name>
<dbReference type="Pfam" id="PF00581">
    <property type="entry name" value="Rhodanese"/>
    <property type="match status" value="1"/>
</dbReference>
<evidence type="ECO:0000256" key="1">
    <source>
        <dbReference type="SAM" id="Phobius"/>
    </source>
</evidence>
<dbReference type="RefSeq" id="WP_218390846.1">
    <property type="nucleotide sequence ID" value="NZ_JAHUZE010000001.1"/>
</dbReference>
<proteinExistence type="predicted"/>
<dbReference type="PROSITE" id="PS51318">
    <property type="entry name" value="TAT"/>
    <property type="match status" value="1"/>
</dbReference>
<accession>A0ABS6SYI5</accession>
<feature type="domain" description="Rhodanese" evidence="2">
    <location>
        <begin position="45"/>
        <end position="138"/>
    </location>
</feature>
<gene>
    <name evidence="3" type="ORF">KJP28_03560</name>
</gene>
<keyword evidence="1" id="KW-1133">Transmembrane helix</keyword>
<evidence type="ECO:0000313" key="3">
    <source>
        <dbReference type="EMBL" id="MBV7377990.1"/>
    </source>
</evidence>
<dbReference type="CDD" id="cd00158">
    <property type="entry name" value="RHOD"/>
    <property type="match status" value="1"/>
</dbReference>
<keyword evidence="1" id="KW-0812">Transmembrane</keyword>
<dbReference type="InterPro" id="IPR001763">
    <property type="entry name" value="Rhodanese-like_dom"/>
</dbReference>
<dbReference type="InterPro" id="IPR006311">
    <property type="entry name" value="TAT_signal"/>
</dbReference>
<dbReference type="NCBIfam" id="TIGR01409">
    <property type="entry name" value="TAT_signal_seq"/>
    <property type="match status" value="1"/>
</dbReference>
<dbReference type="Proteomes" id="UP000756530">
    <property type="component" value="Unassembled WGS sequence"/>
</dbReference>
<reference evidence="3 4" key="1">
    <citation type="submission" date="2021-05" db="EMBL/GenBank/DDBJ databases">
        <title>Culturable bacteria isolated from Daya Bay.</title>
        <authorList>
            <person name="Zheng W."/>
            <person name="Yu S."/>
            <person name="Huang Y."/>
        </authorList>
    </citation>
    <scope>NUCLEOTIDE SEQUENCE [LARGE SCALE GENOMIC DNA]</scope>
    <source>
        <strain evidence="3 4">DP4N28-5</strain>
    </source>
</reference>
<protein>
    <submittedName>
        <fullName evidence="3">Rhodanese-like domain-containing protein</fullName>
    </submittedName>
</protein>
<dbReference type="SMART" id="SM00450">
    <property type="entry name" value="RHOD"/>
    <property type="match status" value="1"/>
</dbReference>
<dbReference type="PROSITE" id="PS50206">
    <property type="entry name" value="RHODANESE_3"/>
    <property type="match status" value="1"/>
</dbReference>
<keyword evidence="1" id="KW-0472">Membrane</keyword>